<feature type="repeat" description="PPR" evidence="2">
    <location>
        <begin position="113"/>
        <end position="147"/>
    </location>
</feature>
<dbReference type="InterPro" id="IPR046960">
    <property type="entry name" value="PPR_At4g14850-like_plant"/>
</dbReference>
<dbReference type="Pfam" id="PF13041">
    <property type="entry name" value="PPR_2"/>
    <property type="match status" value="2"/>
</dbReference>
<dbReference type="PANTHER" id="PTHR47926:SF405">
    <property type="entry name" value="DYW DOMAIN-CONTAINING PROTEIN"/>
    <property type="match status" value="1"/>
</dbReference>
<feature type="repeat" description="PPR" evidence="2">
    <location>
        <begin position="417"/>
        <end position="451"/>
    </location>
</feature>
<evidence type="ECO:0000256" key="1">
    <source>
        <dbReference type="ARBA" id="ARBA00022737"/>
    </source>
</evidence>
<keyword evidence="3" id="KW-1185">Reference proteome</keyword>
<reference evidence="4" key="2">
    <citation type="submission" date="2025-08" db="UniProtKB">
        <authorList>
            <consortium name="RefSeq"/>
        </authorList>
    </citation>
    <scope>IDENTIFICATION</scope>
    <source>
        <tissue evidence="4">Leaf</tissue>
    </source>
</reference>
<dbReference type="GO" id="GO:0009451">
    <property type="term" value="P:RNA modification"/>
    <property type="evidence" value="ECO:0007669"/>
    <property type="project" value="InterPro"/>
</dbReference>
<proteinExistence type="predicted"/>
<dbReference type="InterPro" id="IPR002885">
    <property type="entry name" value="PPR_rpt"/>
</dbReference>
<name>A0A6J0NTT8_RAPSA</name>
<dbReference type="NCBIfam" id="TIGR00756">
    <property type="entry name" value="PPR"/>
    <property type="match status" value="5"/>
</dbReference>
<evidence type="ECO:0000313" key="3">
    <source>
        <dbReference type="Proteomes" id="UP000504610"/>
    </source>
</evidence>
<dbReference type="Pfam" id="PF01535">
    <property type="entry name" value="PPR"/>
    <property type="match status" value="5"/>
</dbReference>
<dbReference type="PROSITE" id="PS51375">
    <property type="entry name" value="PPR"/>
    <property type="match status" value="4"/>
</dbReference>
<accession>A0A6J0NTT8</accession>
<dbReference type="RefSeq" id="XP_018488202.2">
    <property type="nucleotide sequence ID" value="XM_018632700.2"/>
</dbReference>
<protein>
    <submittedName>
        <fullName evidence="4">Pentatricopeptide repeat-containing protein At3g25060, mitochondrial</fullName>
    </submittedName>
</protein>
<dbReference type="FunFam" id="1.25.40.10:FF:000090">
    <property type="entry name" value="Pentatricopeptide repeat-containing protein, chloroplastic"/>
    <property type="match status" value="1"/>
</dbReference>
<feature type="repeat" description="PPR" evidence="2">
    <location>
        <begin position="185"/>
        <end position="219"/>
    </location>
</feature>
<sequence>NQSGSFWLAKLDLIVPSDWSEDSDWFWSEREQKKTTKLFCMLVHRTLLCPRRLKFLLSATKHKRHITQIHAFAITAGHLLHGSFIARDLVSSFVRICEISHARKVFDKLPQRNVSVYNSMVAAYSRGNKPDEVLSLYDEMIDEGVRPDSSTFTMTIKACLNNAMMVLERGEAVWCKAVECGYENDVFVCSSVLNLYMKRGKIEEAEALFGKMKKRDLVCWTTMVTGFAQAGESLKAVEFYRGMQREGFGRDGVVMIGLLQASADLGDQRMGCSVHGYLIRTGLPMNVVVETTLVDMYVKVGFIELASRVFSRMMFKTAVSWGSLISGFAQNGLADKAFEAVVEMQSVGFQPDLVALVGVLLACSQVGSLKTGRSIHCYILKRHFLDRVSATALMDMYSKCGVIASSREIFDQTRRKDLVCWNTMISCYGIHGDGEEVVSMFVKMTESDIEPDHATFASLLSAFSHLGLVEQGQHWFSAMRNRYNIKPSEKHFVCLIDLLARSGRVEEALDVINSEKLDSSLPVWVALLSGCIIHRNLSVGERAADRILELNPDSTGVQTLVCNFFATAKKWKEVAKVRKMMRSGAMEKVPGYSVIEVNGQLRTFLMEDLRHHEHHQMLQVLRDLSSEMRDVYTCTSVSECLQSYSP</sequence>
<gene>
    <name evidence="4" type="primary">LOC108858833</name>
</gene>
<keyword evidence="1" id="KW-0677">Repeat</keyword>
<feature type="non-terminal residue" evidence="4">
    <location>
        <position position="1"/>
    </location>
</feature>
<dbReference type="FunFam" id="1.25.40.10:FF:000031">
    <property type="entry name" value="Pentatricopeptide repeat-containing protein mitochondrial"/>
    <property type="match status" value="1"/>
</dbReference>
<dbReference type="Pfam" id="PF20431">
    <property type="entry name" value="E_motif"/>
    <property type="match status" value="1"/>
</dbReference>
<evidence type="ECO:0000313" key="4">
    <source>
        <dbReference type="RefSeq" id="XP_018488202.2"/>
    </source>
</evidence>
<dbReference type="InterPro" id="IPR046848">
    <property type="entry name" value="E_motif"/>
</dbReference>
<organism evidence="3 4">
    <name type="scientific">Raphanus sativus</name>
    <name type="common">Radish</name>
    <name type="synonym">Raphanus raphanistrum var. sativus</name>
    <dbReference type="NCBI Taxonomy" id="3726"/>
    <lineage>
        <taxon>Eukaryota</taxon>
        <taxon>Viridiplantae</taxon>
        <taxon>Streptophyta</taxon>
        <taxon>Embryophyta</taxon>
        <taxon>Tracheophyta</taxon>
        <taxon>Spermatophyta</taxon>
        <taxon>Magnoliopsida</taxon>
        <taxon>eudicotyledons</taxon>
        <taxon>Gunneridae</taxon>
        <taxon>Pentapetalae</taxon>
        <taxon>rosids</taxon>
        <taxon>malvids</taxon>
        <taxon>Brassicales</taxon>
        <taxon>Brassicaceae</taxon>
        <taxon>Brassiceae</taxon>
        <taxon>Raphanus</taxon>
    </lineage>
</organism>
<dbReference type="PANTHER" id="PTHR47926">
    <property type="entry name" value="PENTATRICOPEPTIDE REPEAT-CONTAINING PROTEIN"/>
    <property type="match status" value="1"/>
</dbReference>
<dbReference type="KEGG" id="rsz:108858833"/>
<dbReference type="GO" id="GO:0003723">
    <property type="term" value="F:RNA binding"/>
    <property type="evidence" value="ECO:0007669"/>
    <property type="project" value="InterPro"/>
</dbReference>
<feature type="repeat" description="PPR" evidence="2">
    <location>
        <begin position="317"/>
        <end position="351"/>
    </location>
</feature>
<evidence type="ECO:0000256" key="2">
    <source>
        <dbReference type="PROSITE-ProRule" id="PRU00708"/>
    </source>
</evidence>
<dbReference type="Proteomes" id="UP000504610">
    <property type="component" value="Chromosome 5"/>
</dbReference>
<dbReference type="OrthoDB" id="185373at2759"/>
<dbReference type="AlphaFoldDB" id="A0A6J0NTT8"/>
<reference evidence="3" key="1">
    <citation type="journal article" date="2019" name="Database">
        <title>The radish genome database (RadishGD): an integrated information resource for radish genomics.</title>
        <authorList>
            <person name="Yu H.J."/>
            <person name="Baek S."/>
            <person name="Lee Y.J."/>
            <person name="Cho A."/>
            <person name="Mun J.H."/>
        </authorList>
    </citation>
    <scope>NUCLEOTIDE SEQUENCE [LARGE SCALE GENOMIC DNA]</scope>
    <source>
        <strain evidence="3">cv. WK10039</strain>
    </source>
</reference>
<dbReference type="Gene3D" id="1.25.40.10">
    <property type="entry name" value="Tetratricopeptide repeat domain"/>
    <property type="match status" value="4"/>
</dbReference>
<dbReference type="InterPro" id="IPR011990">
    <property type="entry name" value="TPR-like_helical_dom_sf"/>
</dbReference>
<dbReference type="GeneID" id="108858833"/>